<dbReference type="SUPFAM" id="SSF51735">
    <property type="entry name" value="NAD(P)-binding Rossmann-fold domains"/>
    <property type="match status" value="1"/>
</dbReference>
<organism evidence="2">
    <name type="scientific">Desulfofervidus auxilii</name>
    <dbReference type="NCBI Taxonomy" id="1621989"/>
    <lineage>
        <taxon>Bacteria</taxon>
        <taxon>Pseudomonadati</taxon>
        <taxon>Thermodesulfobacteriota</taxon>
        <taxon>Candidatus Desulfofervidia</taxon>
        <taxon>Candidatus Desulfofervidales</taxon>
        <taxon>Candidatus Desulfofervidaceae</taxon>
        <taxon>Candidatus Desulfofervidus</taxon>
    </lineage>
</organism>
<dbReference type="AlphaFoldDB" id="A0A7C0Y667"/>
<dbReference type="Proteomes" id="UP000886289">
    <property type="component" value="Unassembled WGS sequence"/>
</dbReference>
<comment type="caution">
    <text evidence="2">The sequence shown here is derived from an EMBL/GenBank/DDBJ whole genome shotgun (WGS) entry which is preliminary data.</text>
</comment>
<dbReference type="CDD" id="cd08946">
    <property type="entry name" value="SDR_e"/>
    <property type="match status" value="1"/>
</dbReference>
<dbReference type="Pfam" id="PF01370">
    <property type="entry name" value="Epimerase"/>
    <property type="match status" value="1"/>
</dbReference>
<dbReference type="InterPro" id="IPR036291">
    <property type="entry name" value="NAD(P)-bd_dom_sf"/>
</dbReference>
<dbReference type="Gene3D" id="3.40.50.720">
    <property type="entry name" value="NAD(P)-binding Rossmann-like Domain"/>
    <property type="match status" value="1"/>
</dbReference>
<dbReference type="InterPro" id="IPR001509">
    <property type="entry name" value="Epimerase_deHydtase"/>
</dbReference>
<dbReference type="EMBL" id="DRBS01000276">
    <property type="protein sequence ID" value="HDD44669.1"/>
    <property type="molecule type" value="Genomic_DNA"/>
</dbReference>
<protein>
    <submittedName>
        <fullName evidence="2">NAD(P)-dependent oxidoreductase</fullName>
    </submittedName>
</protein>
<name>A0A7C0Y667_DESA2</name>
<dbReference type="PANTHER" id="PTHR43245">
    <property type="entry name" value="BIFUNCTIONAL POLYMYXIN RESISTANCE PROTEIN ARNA"/>
    <property type="match status" value="1"/>
</dbReference>
<dbReference type="InterPro" id="IPR050177">
    <property type="entry name" value="Lipid_A_modif_metabolic_enz"/>
</dbReference>
<evidence type="ECO:0000313" key="2">
    <source>
        <dbReference type="EMBL" id="HDD44669.1"/>
    </source>
</evidence>
<reference evidence="2" key="1">
    <citation type="journal article" date="2020" name="mSystems">
        <title>Genome- and Community-Level Interaction Insights into Carbon Utilization and Element Cycling Functions of Hydrothermarchaeota in Hydrothermal Sediment.</title>
        <authorList>
            <person name="Zhou Z."/>
            <person name="Liu Y."/>
            <person name="Xu W."/>
            <person name="Pan J."/>
            <person name="Luo Z.H."/>
            <person name="Li M."/>
        </authorList>
    </citation>
    <scope>NUCLEOTIDE SEQUENCE [LARGE SCALE GENOMIC DNA]</scope>
    <source>
        <strain evidence="2">HyVt-233</strain>
    </source>
</reference>
<dbReference type="PANTHER" id="PTHR43245:SF23">
    <property type="entry name" value="NAD(P)-BINDING DOMAIN-CONTAINING PROTEIN"/>
    <property type="match status" value="1"/>
</dbReference>
<feature type="domain" description="NAD-dependent epimerase/dehydratase" evidence="1">
    <location>
        <begin position="4"/>
        <end position="233"/>
    </location>
</feature>
<sequence length="312" mass="35901">MEKVLVTGGAGYIGSVLVPIFLSKGYHVIVLDNFMYQQTSLLDCCYLPNFEIIRGDVRDENLMRDLIKKVDIIIPLACLTGAPLCEKNPWEAKAIIIDAIKMMFKYRSKKQPIIYPNTNSGYGIGEKNKYCTEESPLRPISLYGRLKVEAEKMILDAGNAISFRLATVFGISPRMRLDLLVNDFVYRAVYDKFIVLYDPDAKRNYIHIRDVVKAFLHVLNKWEVMKDNIYNVGLSNANLSKRELCKVIKKFIPDFYYTCAEIGEDPDKRDYIVSNEKIEKTGFKPDFSLEDGIKELIKGYKIIKRNQFSNQL</sequence>
<proteinExistence type="predicted"/>
<evidence type="ECO:0000259" key="1">
    <source>
        <dbReference type="Pfam" id="PF01370"/>
    </source>
</evidence>
<gene>
    <name evidence="2" type="ORF">ENG63_07410</name>
</gene>
<accession>A0A7C0Y667</accession>